<gene>
    <name evidence="1" type="ORF">HNP38_001262</name>
</gene>
<evidence type="ECO:0008006" key="3">
    <source>
        <dbReference type="Google" id="ProtNLM"/>
    </source>
</evidence>
<keyword evidence="2" id="KW-1185">Reference proteome</keyword>
<reference evidence="1 2" key="1">
    <citation type="submission" date="2020-08" db="EMBL/GenBank/DDBJ databases">
        <title>Functional genomics of gut bacteria from endangered species of beetles.</title>
        <authorList>
            <person name="Carlos-Shanley C."/>
        </authorList>
    </citation>
    <scope>NUCLEOTIDE SEQUENCE [LARGE SCALE GENOMIC DNA]</scope>
    <source>
        <strain evidence="1 2">S00151</strain>
    </source>
</reference>
<comment type="caution">
    <text evidence="1">The sequence shown here is derived from an EMBL/GenBank/DDBJ whole genome shotgun (WGS) entry which is preliminary data.</text>
</comment>
<dbReference type="RefSeq" id="WP_184186144.1">
    <property type="nucleotide sequence ID" value="NZ_JACHLE010000001.1"/>
</dbReference>
<name>A0A840KEN4_9FLAO</name>
<dbReference type="Proteomes" id="UP000592180">
    <property type="component" value="Unassembled WGS sequence"/>
</dbReference>
<dbReference type="AlphaFoldDB" id="A0A840KEN4"/>
<protein>
    <recommendedName>
        <fullName evidence="3">Lipoprotein</fullName>
    </recommendedName>
</protein>
<dbReference type="PROSITE" id="PS51257">
    <property type="entry name" value="PROKAR_LIPOPROTEIN"/>
    <property type="match status" value="1"/>
</dbReference>
<sequence length="145" mass="16786">MKKNIFFLILSLLIGCKETGGKVFFNYDQIDYYYADENEKTGRLVSGKMYLEPAKYYKVRISESEFDGINNIFTEKTTTNNVYSKCMPVYRDILIFRKKGKPAGVAKICFTCGQNEIMGTFANTENFGQDGDYEKLRKILLNIRE</sequence>
<evidence type="ECO:0000313" key="2">
    <source>
        <dbReference type="Proteomes" id="UP000592180"/>
    </source>
</evidence>
<organism evidence="1 2">
    <name type="scientific">Chryseobacterium defluvii</name>
    <dbReference type="NCBI Taxonomy" id="160396"/>
    <lineage>
        <taxon>Bacteria</taxon>
        <taxon>Pseudomonadati</taxon>
        <taxon>Bacteroidota</taxon>
        <taxon>Flavobacteriia</taxon>
        <taxon>Flavobacteriales</taxon>
        <taxon>Weeksellaceae</taxon>
        <taxon>Chryseobacterium group</taxon>
        <taxon>Chryseobacterium</taxon>
    </lineage>
</organism>
<accession>A0A840KEN4</accession>
<evidence type="ECO:0000313" key="1">
    <source>
        <dbReference type="EMBL" id="MBB4805990.1"/>
    </source>
</evidence>
<dbReference type="EMBL" id="JACHLE010000001">
    <property type="protein sequence ID" value="MBB4805990.1"/>
    <property type="molecule type" value="Genomic_DNA"/>
</dbReference>
<proteinExistence type="predicted"/>